<reference evidence="7" key="1">
    <citation type="journal article" date="2020" name="Nat. Commun.">
        <title>Genome assembly of wild tea tree DASZ reveals pedigree and selection history of tea varieties.</title>
        <authorList>
            <person name="Zhang W."/>
            <person name="Zhang Y."/>
            <person name="Qiu H."/>
            <person name="Guo Y."/>
            <person name="Wan H."/>
            <person name="Zhang X."/>
            <person name="Scossa F."/>
            <person name="Alseekh S."/>
            <person name="Zhang Q."/>
            <person name="Wang P."/>
            <person name="Xu L."/>
            <person name="Schmidt M.H."/>
            <person name="Jia X."/>
            <person name="Li D."/>
            <person name="Zhu A."/>
            <person name="Guo F."/>
            <person name="Chen W."/>
            <person name="Ni D."/>
            <person name="Usadel B."/>
            <person name="Fernie A.R."/>
            <person name="Wen W."/>
        </authorList>
    </citation>
    <scope>NUCLEOTIDE SEQUENCE [LARGE SCALE GENOMIC DNA]</scope>
    <source>
        <strain evidence="7">cv. G240</strain>
    </source>
</reference>
<dbReference type="SMART" id="SM00025">
    <property type="entry name" value="Pumilio"/>
    <property type="match status" value="3"/>
</dbReference>
<proteinExistence type="predicted"/>
<dbReference type="InterPro" id="IPR033133">
    <property type="entry name" value="PUM-HD"/>
</dbReference>
<evidence type="ECO:0000256" key="2">
    <source>
        <dbReference type="ARBA" id="ARBA00022845"/>
    </source>
</evidence>
<dbReference type="SUPFAM" id="SSF48371">
    <property type="entry name" value="ARM repeat"/>
    <property type="match status" value="1"/>
</dbReference>
<evidence type="ECO:0000313" key="7">
    <source>
        <dbReference type="Proteomes" id="UP000593564"/>
    </source>
</evidence>
<dbReference type="Gene3D" id="1.25.10.10">
    <property type="entry name" value="Leucine-rich Repeat Variant"/>
    <property type="match status" value="1"/>
</dbReference>
<dbReference type="PANTHER" id="PTHR12537:SF13">
    <property type="entry name" value="PUMILIO HOMOLOGY DOMAIN FAMILY MEMBER 4"/>
    <property type="match status" value="1"/>
</dbReference>
<name>A0A7J7G377_CAMSI</name>
<dbReference type="Pfam" id="PF00806">
    <property type="entry name" value="PUF"/>
    <property type="match status" value="3"/>
</dbReference>
<dbReference type="GO" id="GO:0003729">
    <property type="term" value="F:mRNA binding"/>
    <property type="evidence" value="ECO:0007669"/>
    <property type="project" value="TreeGrafter"/>
</dbReference>
<dbReference type="EMBL" id="JACBKZ010000014">
    <property type="protein sequence ID" value="KAF5934491.1"/>
    <property type="molecule type" value="Genomic_DNA"/>
</dbReference>
<keyword evidence="7" id="KW-1185">Reference proteome</keyword>
<evidence type="ECO:0000256" key="1">
    <source>
        <dbReference type="ARBA" id="ARBA00022737"/>
    </source>
</evidence>
<protein>
    <recommendedName>
        <fullName evidence="5">PUM-HD domain-containing protein</fullName>
    </recommendedName>
</protein>
<dbReference type="InterPro" id="IPR001313">
    <property type="entry name" value="Pumilio_RNA-bd_rpt"/>
</dbReference>
<feature type="repeat" description="Pumilio" evidence="4">
    <location>
        <begin position="100"/>
        <end position="135"/>
    </location>
</feature>
<organism evidence="6 7">
    <name type="scientific">Camellia sinensis</name>
    <name type="common">Tea plant</name>
    <name type="synonym">Thea sinensis</name>
    <dbReference type="NCBI Taxonomy" id="4442"/>
    <lineage>
        <taxon>Eukaryota</taxon>
        <taxon>Viridiplantae</taxon>
        <taxon>Streptophyta</taxon>
        <taxon>Embryophyta</taxon>
        <taxon>Tracheophyta</taxon>
        <taxon>Spermatophyta</taxon>
        <taxon>Magnoliopsida</taxon>
        <taxon>eudicotyledons</taxon>
        <taxon>Gunneridae</taxon>
        <taxon>Pentapetalae</taxon>
        <taxon>asterids</taxon>
        <taxon>Ericales</taxon>
        <taxon>Theaceae</taxon>
        <taxon>Camellia</taxon>
    </lineage>
</organism>
<dbReference type="PANTHER" id="PTHR12537">
    <property type="entry name" value="RNA BINDING PROTEIN PUMILIO-RELATED"/>
    <property type="match status" value="1"/>
</dbReference>
<dbReference type="PROSITE" id="PS50302">
    <property type="entry name" value="PUM"/>
    <property type="match status" value="1"/>
</dbReference>
<accession>A0A7J7G377</accession>
<dbReference type="InterPro" id="IPR016024">
    <property type="entry name" value="ARM-type_fold"/>
</dbReference>
<gene>
    <name evidence="6" type="ORF">HYC85_030662</name>
</gene>
<dbReference type="Proteomes" id="UP000593564">
    <property type="component" value="Unassembled WGS sequence"/>
</dbReference>
<dbReference type="AlphaFoldDB" id="A0A7J7G377"/>
<evidence type="ECO:0000256" key="4">
    <source>
        <dbReference type="PROSITE-ProRule" id="PRU00317"/>
    </source>
</evidence>
<sequence>MQEMLGECQIEAQEHVLENPENLMSAREGKPSLEREFRAPSIFADLDVRSSGHGVRSSGFIFDAAAKFCVNIASHQHGCCVLSQCIDKSEGKYREKLAAEIAAYGLILAQDAFGNYVVQYIMELKIPLAATSLISQFKGHYVYLSIQKFNNNVVEKCLKFFEESHPRICFGASL</sequence>
<dbReference type="PROSITE" id="PS50303">
    <property type="entry name" value="PUM_HD"/>
    <property type="match status" value="1"/>
</dbReference>
<comment type="caution">
    <text evidence="6">The sequence shown here is derived from an EMBL/GenBank/DDBJ whole genome shotgun (WGS) entry which is preliminary data.</text>
</comment>
<dbReference type="GO" id="GO:0006417">
    <property type="term" value="P:regulation of translation"/>
    <property type="evidence" value="ECO:0007669"/>
    <property type="project" value="UniProtKB-KW"/>
</dbReference>
<evidence type="ECO:0000259" key="5">
    <source>
        <dbReference type="PROSITE" id="PS50303"/>
    </source>
</evidence>
<keyword evidence="3" id="KW-0694">RNA-binding</keyword>
<keyword evidence="2" id="KW-0810">Translation regulation</keyword>
<dbReference type="InterPro" id="IPR011989">
    <property type="entry name" value="ARM-like"/>
</dbReference>
<keyword evidence="1" id="KW-0677">Repeat</keyword>
<evidence type="ECO:0000313" key="6">
    <source>
        <dbReference type="EMBL" id="KAF5934491.1"/>
    </source>
</evidence>
<feature type="domain" description="PUM-HD" evidence="5">
    <location>
        <begin position="1"/>
        <end position="174"/>
    </location>
</feature>
<reference evidence="6 7" key="2">
    <citation type="submission" date="2020-07" db="EMBL/GenBank/DDBJ databases">
        <title>Genome assembly of wild tea tree DASZ reveals pedigree and selection history of tea varieties.</title>
        <authorList>
            <person name="Zhang W."/>
        </authorList>
    </citation>
    <scope>NUCLEOTIDE SEQUENCE [LARGE SCALE GENOMIC DNA]</scope>
    <source>
        <strain evidence="7">cv. G240</strain>
        <tissue evidence="6">Leaf</tissue>
    </source>
</reference>
<dbReference type="GO" id="GO:0005737">
    <property type="term" value="C:cytoplasm"/>
    <property type="evidence" value="ECO:0007669"/>
    <property type="project" value="TreeGrafter"/>
</dbReference>
<evidence type="ECO:0000256" key="3">
    <source>
        <dbReference type="ARBA" id="ARBA00022884"/>
    </source>
</evidence>